<dbReference type="AlphaFoldDB" id="A0A318KDC4"/>
<evidence type="ECO:0000313" key="2">
    <source>
        <dbReference type="Proteomes" id="UP000247569"/>
    </source>
</evidence>
<reference evidence="1 2" key="1">
    <citation type="submission" date="2018-05" db="EMBL/GenBank/DDBJ databases">
        <title>Genomic Encyclopedia of Type Strains, Phase IV (KMG-IV): sequencing the most valuable type-strain genomes for metagenomic binning, comparative biology and taxonomic classification.</title>
        <authorList>
            <person name="Goeker M."/>
        </authorList>
    </citation>
    <scope>NUCLEOTIDE SEQUENCE [LARGE SCALE GENOMIC DNA]</scope>
    <source>
        <strain evidence="1 2">DSM 44704</strain>
    </source>
</reference>
<evidence type="ECO:0000313" key="1">
    <source>
        <dbReference type="EMBL" id="PXX56584.1"/>
    </source>
</evidence>
<sequence length="55" mass="5731">MLGVAWKSNLAGRTTAMIRAAGSGQQVATVAWASAIDSDPALTNIDLPPRRPHTS</sequence>
<name>A0A318KDC4_9NOCA</name>
<comment type="caution">
    <text evidence="1">The sequence shown here is derived from an EMBL/GenBank/DDBJ whole genome shotgun (WGS) entry which is preliminary data.</text>
</comment>
<accession>A0A318KDC4</accession>
<dbReference type="RefSeq" id="WP_174412521.1">
    <property type="nucleotide sequence ID" value="NZ_QJKF01000019.1"/>
</dbReference>
<proteinExistence type="predicted"/>
<dbReference type="EMBL" id="QJKF01000019">
    <property type="protein sequence ID" value="PXX56584.1"/>
    <property type="molecule type" value="Genomic_DNA"/>
</dbReference>
<protein>
    <submittedName>
        <fullName evidence="1">Uncharacterized protein</fullName>
    </submittedName>
</protein>
<dbReference type="Proteomes" id="UP000247569">
    <property type="component" value="Unassembled WGS sequence"/>
</dbReference>
<keyword evidence="2" id="KW-1185">Reference proteome</keyword>
<organism evidence="1 2">
    <name type="scientific">Nocardia tenerifensis</name>
    <dbReference type="NCBI Taxonomy" id="228006"/>
    <lineage>
        <taxon>Bacteria</taxon>
        <taxon>Bacillati</taxon>
        <taxon>Actinomycetota</taxon>
        <taxon>Actinomycetes</taxon>
        <taxon>Mycobacteriales</taxon>
        <taxon>Nocardiaceae</taxon>
        <taxon>Nocardia</taxon>
    </lineage>
</organism>
<gene>
    <name evidence="1" type="ORF">DFR70_119136</name>
</gene>